<dbReference type="Proteomes" id="UP000325779">
    <property type="component" value="Unassembled WGS sequence"/>
</dbReference>
<proteinExistence type="predicted"/>
<protein>
    <submittedName>
        <fullName evidence="1">Uncharacterized protein</fullName>
    </submittedName>
</protein>
<evidence type="ECO:0000313" key="2">
    <source>
        <dbReference type="Proteomes" id="UP000325779"/>
    </source>
</evidence>
<name>A0ABD7VCV8_PSEFL</name>
<gene>
    <name evidence="1" type="ORF">PS732_01547</name>
</gene>
<organism evidence="1 2">
    <name type="scientific">Pseudomonas fluorescens</name>
    <dbReference type="NCBI Taxonomy" id="294"/>
    <lineage>
        <taxon>Bacteria</taxon>
        <taxon>Pseudomonadati</taxon>
        <taxon>Pseudomonadota</taxon>
        <taxon>Gammaproteobacteria</taxon>
        <taxon>Pseudomonadales</taxon>
        <taxon>Pseudomonadaceae</taxon>
        <taxon>Pseudomonas</taxon>
    </lineage>
</organism>
<comment type="caution">
    <text evidence="1">The sequence shown here is derived from an EMBL/GenBank/DDBJ whole genome shotgun (WGS) entry which is preliminary data.</text>
</comment>
<accession>A0ABD7VCV8</accession>
<sequence length="52" mass="6325">MYRQACKELGTLKVEHERLRWTLSDLYRRESDKEAGKMVYQYGDHTPSEKKY</sequence>
<dbReference type="RefSeq" id="WP_191627775.1">
    <property type="nucleotide sequence ID" value="NZ_CABVIJ010000006.1"/>
</dbReference>
<dbReference type="EMBL" id="CABVIJ010000006">
    <property type="protein sequence ID" value="VVO75443.1"/>
    <property type="molecule type" value="Genomic_DNA"/>
</dbReference>
<evidence type="ECO:0000313" key="1">
    <source>
        <dbReference type="EMBL" id="VVO75443.1"/>
    </source>
</evidence>
<dbReference type="AlphaFoldDB" id="A0ABD7VCV8"/>
<reference evidence="1 2" key="1">
    <citation type="submission" date="2019-09" db="EMBL/GenBank/DDBJ databases">
        <authorList>
            <person name="Chandra G."/>
            <person name="Truman W A."/>
        </authorList>
    </citation>
    <scope>NUCLEOTIDE SEQUENCE [LARGE SCALE GENOMIC DNA]</scope>
    <source>
        <strain evidence="1">PS732</strain>
    </source>
</reference>